<dbReference type="AlphaFoldDB" id="A0A1N7M7B0"/>
<sequence>MTSLQPQQLKKLATMKMPFGKYAGRVLVDLPEPYVCWFERKGFPKGELGALLQTLYEIKVNGLEYLLQPLREGSYVPKYASHSHINYEKKR</sequence>
<accession>A0A1N7M7B0</accession>
<dbReference type="Pfam" id="PF12843">
    <property type="entry name" value="QSregVF_b"/>
    <property type="match status" value="1"/>
</dbReference>
<dbReference type="InterPro" id="IPR024530">
    <property type="entry name" value="QSregVF_b"/>
</dbReference>
<dbReference type="Proteomes" id="UP000185999">
    <property type="component" value="Unassembled WGS sequence"/>
</dbReference>
<evidence type="ECO:0000313" key="1">
    <source>
        <dbReference type="EMBL" id="SIS81879.1"/>
    </source>
</evidence>
<organism evidence="1 2">
    <name type="scientific">Neptunomonas antarctica</name>
    <dbReference type="NCBI Taxonomy" id="619304"/>
    <lineage>
        <taxon>Bacteria</taxon>
        <taxon>Pseudomonadati</taxon>
        <taxon>Pseudomonadota</taxon>
        <taxon>Gammaproteobacteria</taxon>
        <taxon>Oceanospirillales</taxon>
        <taxon>Oceanospirillaceae</taxon>
        <taxon>Neptunomonas</taxon>
    </lineage>
</organism>
<dbReference type="OrthoDB" id="9807855at2"/>
<keyword evidence="2" id="KW-1185">Reference proteome</keyword>
<reference evidence="2" key="1">
    <citation type="submission" date="2017-01" db="EMBL/GenBank/DDBJ databases">
        <authorList>
            <person name="Varghese N."/>
            <person name="Submissions S."/>
        </authorList>
    </citation>
    <scope>NUCLEOTIDE SEQUENCE [LARGE SCALE GENOMIC DNA]</scope>
    <source>
        <strain evidence="2">DSM 22306</strain>
    </source>
</reference>
<name>A0A1N7M7B0_9GAMM</name>
<proteinExistence type="predicted"/>
<dbReference type="RefSeq" id="WP_054340262.1">
    <property type="nucleotide sequence ID" value="NZ_FTOE01000005.1"/>
</dbReference>
<protein>
    <recommendedName>
        <fullName evidence="3">DUF3820 family protein</fullName>
    </recommendedName>
</protein>
<evidence type="ECO:0000313" key="2">
    <source>
        <dbReference type="Proteomes" id="UP000185999"/>
    </source>
</evidence>
<dbReference type="STRING" id="619304.SAMN05421760_105227"/>
<dbReference type="EMBL" id="FTOE01000005">
    <property type="protein sequence ID" value="SIS81879.1"/>
    <property type="molecule type" value="Genomic_DNA"/>
</dbReference>
<gene>
    <name evidence="1" type="ORF">SAMN05421760_105227</name>
</gene>
<evidence type="ECO:0008006" key="3">
    <source>
        <dbReference type="Google" id="ProtNLM"/>
    </source>
</evidence>